<sequence>MIFSVLCAWSLLNIGRVSTMRQGVWRLAGAFRTANLEPSSRFSTCAPVHKRQGRDSKAENRGKLGQLLDHNGRPLSEEAIAVAREYWRLQRLRHSSPSPPSHMLLHEIQLHRAAYNHVVLNLSRAPGTPVTVTYEPPYIAPSSNECTASHRDTIVRKPHIDLKSEKHTPWQHILDQVVKDFMDKTFGDQWTKNSVPERSSVPPIQQAVDNTDLARIKARNQSGSTWEKLLNWWIGGEKRDGGPGHV</sequence>
<evidence type="ECO:0000313" key="3">
    <source>
        <dbReference type="Proteomes" id="UP001285908"/>
    </source>
</evidence>
<gene>
    <name evidence="2" type="ORF">B0T23DRAFT_129304</name>
</gene>
<proteinExistence type="predicted"/>
<evidence type="ECO:0000256" key="1">
    <source>
        <dbReference type="SAM" id="SignalP"/>
    </source>
</evidence>
<keyword evidence="3" id="KW-1185">Reference proteome</keyword>
<dbReference type="RefSeq" id="XP_062694658.1">
    <property type="nucleotide sequence ID" value="XM_062832162.1"/>
</dbReference>
<evidence type="ECO:0000313" key="2">
    <source>
        <dbReference type="EMBL" id="KAK3495229.1"/>
    </source>
</evidence>
<dbReference type="Proteomes" id="UP001285908">
    <property type="component" value="Unassembled WGS sequence"/>
</dbReference>
<reference evidence="2 3" key="1">
    <citation type="journal article" date="2023" name="Mol. Phylogenet. Evol.">
        <title>Genome-scale phylogeny and comparative genomics of the fungal order Sordariales.</title>
        <authorList>
            <person name="Hensen N."/>
            <person name="Bonometti L."/>
            <person name="Westerberg I."/>
            <person name="Brannstrom I.O."/>
            <person name="Guillou S."/>
            <person name="Cros-Aarteil S."/>
            <person name="Calhoun S."/>
            <person name="Haridas S."/>
            <person name="Kuo A."/>
            <person name="Mondo S."/>
            <person name="Pangilinan J."/>
            <person name="Riley R."/>
            <person name="LaButti K."/>
            <person name="Andreopoulos B."/>
            <person name="Lipzen A."/>
            <person name="Chen C."/>
            <person name="Yan M."/>
            <person name="Daum C."/>
            <person name="Ng V."/>
            <person name="Clum A."/>
            <person name="Steindorff A."/>
            <person name="Ohm R.A."/>
            <person name="Martin F."/>
            <person name="Silar P."/>
            <person name="Natvig D.O."/>
            <person name="Lalanne C."/>
            <person name="Gautier V."/>
            <person name="Ament-Velasquez S.L."/>
            <person name="Kruys A."/>
            <person name="Hutchinson M.I."/>
            <person name="Powell A.J."/>
            <person name="Barry K."/>
            <person name="Miller A.N."/>
            <person name="Grigoriev I.V."/>
            <person name="Debuchy R."/>
            <person name="Gladieux P."/>
            <person name="Hiltunen Thoren M."/>
            <person name="Johannesson H."/>
        </authorList>
    </citation>
    <scope>NUCLEOTIDE SEQUENCE [LARGE SCALE GENOMIC DNA]</scope>
    <source>
        <strain evidence="2 3">FGSC 10403</strain>
    </source>
</reference>
<name>A0AAJ0IAW9_9PEZI</name>
<accession>A0AAJ0IAW9</accession>
<protein>
    <submittedName>
        <fullName evidence="2">Uncharacterized protein</fullName>
    </submittedName>
</protein>
<organism evidence="2 3">
    <name type="scientific">Neurospora hispaniola</name>
    <dbReference type="NCBI Taxonomy" id="588809"/>
    <lineage>
        <taxon>Eukaryota</taxon>
        <taxon>Fungi</taxon>
        <taxon>Dikarya</taxon>
        <taxon>Ascomycota</taxon>
        <taxon>Pezizomycotina</taxon>
        <taxon>Sordariomycetes</taxon>
        <taxon>Sordariomycetidae</taxon>
        <taxon>Sordariales</taxon>
        <taxon>Sordariaceae</taxon>
        <taxon>Neurospora</taxon>
    </lineage>
</organism>
<feature type="chain" id="PRO_5042576032" evidence="1">
    <location>
        <begin position="20"/>
        <end position="246"/>
    </location>
</feature>
<keyword evidence="1" id="KW-0732">Signal</keyword>
<dbReference type="AlphaFoldDB" id="A0AAJ0IAW9"/>
<dbReference type="EMBL" id="JAULSX010000003">
    <property type="protein sequence ID" value="KAK3495229.1"/>
    <property type="molecule type" value="Genomic_DNA"/>
</dbReference>
<feature type="signal peptide" evidence="1">
    <location>
        <begin position="1"/>
        <end position="19"/>
    </location>
</feature>
<dbReference type="GeneID" id="87869784"/>
<comment type="caution">
    <text evidence="2">The sequence shown here is derived from an EMBL/GenBank/DDBJ whole genome shotgun (WGS) entry which is preliminary data.</text>
</comment>